<feature type="coiled-coil region" evidence="1">
    <location>
        <begin position="524"/>
        <end position="629"/>
    </location>
</feature>
<keyword evidence="1" id="KW-0175">Coiled coil</keyword>
<feature type="region of interest" description="Disordered" evidence="2">
    <location>
        <begin position="723"/>
        <end position="771"/>
    </location>
</feature>
<keyword evidence="4" id="KW-1185">Reference proteome</keyword>
<feature type="region of interest" description="Disordered" evidence="2">
    <location>
        <begin position="1002"/>
        <end position="1042"/>
    </location>
</feature>
<evidence type="ECO:0000256" key="2">
    <source>
        <dbReference type="SAM" id="MobiDB-lite"/>
    </source>
</evidence>
<feature type="compositionally biased region" description="Basic and acidic residues" evidence="2">
    <location>
        <begin position="15"/>
        <end position="25"/>
    </location>
</feature>
<gene>
    <name evidence="3" type="ORF">COCON_G00222350</name>
</gene>
<dbReference type="OrthoDB" id="10016565at2759"/>
<dbReference type="InterPro" id="IPR018159">
    <property type="entry name" value="Spectrin/alpha-actinin"/>
</dbReference>
<dbReference type="Gene3D" id="1.20.58.60">
    <property type="match status" value="2"/>
</dbReference>
<feature type="region of interest" description="Disordered" evidence="2">
    <location>
        <begin position="1"/>
        <end position="32"/>
    </location>
</feature>
<protein>
    <submittedName>
        <fullName evidence="3">Uncharacterized protein</fullName>
    </submittedName>
</protein>
<evidence type="ECO:0000256" key="1">
    <source>
        <dbReference type="SAM" id="Coils"/>
    </source>
</evidence>
<feature type="compositionally biased region" description="Polar residues" evidence="2">
    <location>
        <begin position="729"/>
        <end position="745"/>
    </location>
</feature>
<dbReference type="Proteomes" id="UP001152803">
    <property type="component" value="Unassembled WGS sequence"/>
</dbReference>
<feature type="coiled-coil region" evidence="1">
    <location>
        <begin position="653"/>
        <end position="680"/>
    </location>
</feature>
<evidence type="ECO:0000313" key="3">
    <source>
        <dbReference type="EMBL" id="KAJ8250313.1"/>
    </source>
</evidence>
<sequence length="1056" mass="117017">MSSLHEVDVGSTTGSRHDGSRREEPSMENIPPKFAHVTVCQQGENVWKESPRGTPLACEHLPSSPAETSEIGMNKLAGYRPDSGGFDKSASGISWSVSETNKASDVIVSQKNILMPPPPALYTALRGRLDQLVTMKVEGVRGDNLQQEEMQAIEDIMLMVQNFPEEQFQTLVSARDAGTAVQKKDLPPRHIDSTSPDLLIDLLKHEGLRLDTRKQLDDQGEGEEPFEAKHIEENLPAGVQQIQHQLLQLAQVVSSSGDPAILKDALQNLCAILGSTALENQSQKTKGDSIAAAEGGGVPGIHQGHSVEFTTYPQTEDAYTENQNSGESKSKPLYTTQNYLECIGRLQDHADFIEEIKNDLEAQCLLSNGIEGLQSQLEKNKLLETQLVTLAATLTADLDVAEQLLRAADEHVPTQIYRDLAAVFKDLPLAFSDVCNMSTEKGTSVAQSLEVEKKIIGYVHDSSETASNLDITNTDDLDTVKYRIQQNKELEKSLSHTQHQLESTAFEVQYFISEHAQNLSPSHSKQLLLALTATQRALKELTEKVSTQRHTLELHLQLREEQRQQKSAAEKQREYSEKLQELCDSLTQTENRLIGHQQLGSTGDGVADLQQYQKEHQALQKDVQANANALTEILSSTRRFLEENRSKLLPEQVAAIESQLEEAKAKARLLSQRAEDSGKELEKVLTTAIKQETEKVAAVEQLEESKHKIEGLLDWISNIGKEREKESNQTDQSRQNGNDPLDTSPQGNMGDQDNNNGNSLPTLDNICSVDGESKDTHELDLDEQYNKIKSRHQEVLSQQQELIMATQSAQALLDRQAHALSPGEKDKLQRDIQELRGRYDSELAQAELQAKRVLSLREELRKFRDDCGEFEAWLGEGEAEAGDLAAPAGRLDVLADRLERQRSFAEDVISHKGDLRFITVSGQRVLDAARDCGKGDPAARDLQMDVDTSGVCAAVKDRLDSAANRYKAVHSQCTQLGGNLKDVVDKYRKYQDAAGGLQTWLSSSEREASRQQSEPIAADPPTLQKQLEEAKASRPCVSGHRHARVTDYHATYSNTG</sequence>
<comment type="caution">
    <text evidence="3">The sequence shown here is derived from an EMBL/GenBank/DDBJ whole genome shotgun (WGS) entry which is preliminary data.</text>
</comment>
<organism evidence="3 4">
    <name type="scientific">Conger conger</name>
    <name type="common">Conger eel</name>
    <name type="synonym">Muraena conger</name>
    <dbReference type="NCBI Taxonomy" id="82655"/>
    <lineage>
        <taxon>Eukaryota</taxon>
        <taxon>Metazoa</taxon>
        <taxon>Chordata</taxon>
        <taxon>Craniata</taxon>
        <taxon>Vertebrata</taxon>
        <taxon>Euteleostomi</taxon>
        <taxon>Actinopterygii</taxon>
        <taxon>Neopterygii</taxon>
        <taxon>Teleostei</taxon>
        <taxon>Anguilliformes</taxon>
        <taxon>Congridae</taxon>
        <taxon>Conger</taxon>
    </lineage>
</organism>
<feature type="compositionally biased region" description="Low complexity" evidence="2">
    <location>
        <begin position="746"/>
        <end position="758"/>
    </location>
</feature>
<dbReference type="AlphaFoldDB" id="A0A9Q1CWB5"/>
<dbReference type="SMART" id="SM00150">
    <property type="entry name" value="SPEC"/>
    <property type="match status" value="3"/>
</dbReference>
<reference evidence="3" key="1">
    <citation type="journal article" date="2023" name="Science">
        <title>Genome structures resolve the early diversification of teleost fishes.</title>
        <authorList>
            <person name="Parey E."/>
            <person name="Louis A."/>
            <person name="Montfort J."/>
            <person name="Bouchez O."/>
            <person name="Roques C."/>
            <person name="Iampietro C."/>
            <person name="Lluch J."/>
            <person name="Castinel A."/>
            <person name="Donnadieu C."/>
            <person name="Desvignes T."/>
            <person name="Floi Bucao C."/>
            <person name="Jouanno E."/>
            <person name="Wen M."/>
            <person name="Mejri S."/>
            <person name="Dirks R."/>
            <person name="Jansen H."/>
            <person name="Henkel C."/>
            <person name="Chen W.J."/>
            <person name="Zahm M."/>
            <person name="Cabau C."/>
            <person name="Klopp C."/>
            <person name="Thompson A.W."/>
            <person name="Robinson-Rechavi M."/>
            <person name="Braasch I."/>
            <person name="Lecointre G."/>
            <person name="Bobe J."/>
            <person name="Postlethwait J.H."/>
            <person name="Berthelot C."/>
            <person name="Roest Crollius H."/>
            <person name="Guiguen Y."/>
        </authorList>
    </citation>
    <scope>NUCLEOTIDE SEQUENCE</scope>
    <source>
        <strain evidence="3">Concon-B</strain>
    </source>
</reference>
<dbReference type="SUPFAM" id="SSF46966">
    <property type="entry name" value="Spectrin repeat"/>
    <property type="match status" value="4"/>
</dbReference>
<dbReference type="EMBL" id="JAFJMO010000018">
    <property type="protein sequence ID" value="KAJ8250313.1"/>
    <property type="molecule type" value="Genomic_DNA"/>
</dbReference>
<name>A0A9Q1CWB5_CONCO</name>
<evidence type="ECO:0000313" key="4">
    <source>
        <dbReference type="Proteomes" id="UP001152803"/>
    </source>
</evidence>
<proteinExistence type="predicted"/>
<accession>A0A9Q1CWB5</accession>